<name>A0A5B7WW29_9MICC</name>
<organism evidence="6 7">
    <name type="scientific">Glutamicibacter creatinolyticus</name>
    <dbReference type="NCBI Taxonomy" id="162496"/>
    <lineage>
        <taxon>Bacteria</taxon>
        <taxon>Bacillati</taxon>
        <taxon>Actinomycetota</taxon>
        <taxon>Actinomycetes</taxon>
        <taxon>Micrococcales</taxon>
        <taxon>Micrococcaceae</taxon>
        <taxon>Glutamicibacter</taxon>
    </lineage>
</organism>
<sequence length="521" mass="56850">MNLGTYLNRSKRYWPDTEALVAGDRRWTYRQLDDDANRLASALGGLGVEAGTSVATLASNRGELVVTEFALAKCGAVRVPLSVRLAPTEIAHVLSDAQVRVILVDPEQLATARDAISAAGADCQVVVFDPVPEARSGILAYEDLLSSGSTETVEVDVPVDHPAVLNFTSGSTGTLKAAVQTVGNRLANLRKMTMNPQGSMSAGSIYLVTGPITHASGMGVLACVFRGVKVVVLPKFSAEEFLATVERERVQLTFMVPVMLNRILSFPEREKYDISSLKGITLGGSAISPARLREAYEAFGPIVNQGYGQGETTSAVLFLTNDDVRRGVEEDPQILQSCGRAVYDTEVRVIDEDGQQLPPGEVGELVARGADCVTEYFRSPESTEQTFRNGWVHTGDLGYMREDGYFFIVDRKKDMIISGGFNVYCTEVESVLYEHPDVFEAIVIGAPDERWGETVKAFVALRPGASLTQEQLQEFCARSLAKYKVPRLVQFVDELPKNRNGKPDRRALREGEWAASDRKVG</sequence>
<dbReference type="PROSITE" id="PS00455">
    <property type="entry name" value="AMP_BINDING"/>
    <property type="match status" value="1"/>
</dbReference>
<keyword evidence="2" id="KW-0436">Ligase</keyword>
<evidence type="ECO:0000256" key="1">
    <source>
        <dbReference type="ARBA" id="ARBA00006432"/>
    </source>
</evidence>
<evidence type="ECO:0008006" key="8">
    <source>
        <dbReference type="Google" id="ProtNLM"/>
    </source>
</evidence>
<evidence type="ECO:0000256" key="3">
    <source>
        <dbReference type="SAM" id="MobiDB-lite"/>
    </source>
</evidence>
<dbReference type="KEGG" id="gcr:GcLGCM259_2619"/>
<dbReference type="InterPro" id="IPR000873">
    <property type="entry name" value="AMP-dep_synth/lig_dom"/>
</dbReference>
<dbReference type="Proteomes" id="UP000307000">
    <property type="component" value="Chromosome"/>
</dbReference>
<evidence type="ECO:0000313" key="6">
    <source>
        <dbReference type="EMBL" id="QCY48326.1"/>
    </source>
</evidence>
<dbReference type="Pfam" id="PF00501">
    <property type="entry name" value="AMP-binding"/>
    <property type="match status" value="1"/>
</dbReference>
<gene>
    <name evidence="6" type="ORF">GcLGCM259_2619</name>
</gene>
<dbReference type="GO" id="GO:0016877">
    <property type="term" value="F:ligase activity, forming carbon-sulfur bonds"/>
    <property type="evidence" value="ECO:0007669"/>
    <property type="project" value="UniProtKB-ARBA"/>
</dbReference>
<evidence type="ECO:0000256" key="2">
    <source>
        <dbReference type="ARBA" id="ARBA00022598"/>
    </source>
</evidence>
<dbReference type="FunFam" id="3.30.300.30:FF:000008">
    <property type="entry name" value="2,3-dihydroxybenzoate-AMP ligase"/>
    <property type="match status" value="1"/>
</dbReference>
<feature type="domain" description="AMP-binding enzyme C-terminal" evidence="5">
    <location>
        <begin position="427"/>
        <end position="502"/>
    </location>
</feature>
<feature type="region of interest" description="Disordered" evidence="3">
    <location>
        <begin position="500"/>
        <end position="521"/>
    </location>
</feature>
<dbReference type="Pfam" id="PF13193">
    <property type="entry name" value="AMP-binding_C"/>
    <property type="match status" value="1"/>
</dbReference>
<dbReference type="EMBL" id="CP034412">
    <property type="protein sequence ID" value="QCY48326.1"/>
    <property type="molecule type" value="Genomic_DNA"/>
</dbReference>
<evidence type="ECO:0000259" key="4">
    <source>
        <dbReference type="Pfam" id="PF00501"/>
    </source>
</evidence>
<dbReference type="InterPro" id="IPR045851">
    <property type="entry name" value="AMP-bd_C_sf"/>
</dbReference>
<dbReference type="AlphaFoldDB" id="A0A5B7WW29"/>
<evidence type="ECO:0000259" key="5">
    <source>
        <dbReference type="Pfam" id="PF13193"/>
    </source>
</evidence>
<accession>A0A5B7WW29</accession>
<dbReference type="PANTHER" id="PTHR43767:SF7">
    <property type="entry name" value="MEDIUM_LONG-CHAIN-FATTY-ACID--COA LIGASE FADD8"/>
    <property type="match status" value="1"/>
</dbReference>
<dbReference type="InterPro" id="IPR020845">
    <property type="entry name" value="AMP-binding_CS"/>
</dbReference>
<dbReference type="RefSeq" id="WP_138926914.1">
    <property type="nucleotide sequence ID" value="NZ_CP034412.1"/>
</dbReference>
<comment type="similarity">
    <text evidence="1">Belongs to the ATP-dependent AMP-binding enzyme family.</text>
</comment>
<dbReference type="InterPro" id="IPR042099">
    <property type="entry name" value="ANL_N_sf"/>
</dbReference>
<proteinExistence type="inferred from homology"/>
<dbReference type="Gene3D" id="3.40.50.12780">
    <property type="entry name" value="N-terminal domain of ligase-like"/>
    <property type="match status" value="1"/>
</dbReference>
<reference evidence="6 7" key="1">
    <citation type="submission" date="2018-12" db="EMBL/GenBank/DDBJ databases">
        <title>Complete Genome Sequence of Glutamicibacter creatinolyticus strain LGCM259,isolated from an abscess of a 12-year-old mare in Italy.</title>
        <authorList>
            <person name="Santos R.G."/>
            <person name="Silva A.L."/>
            <person name="Seyffert N."/>
            <person name="Castro T.L.P."/>
            <person name="Attili A.R."/>
            <person name="Rifici C."/>
            <person name="Mazzullo G."/>
            <person name="Brenig B."/>
            <person name="Venanzi F."/>
            <person name="Azevedo V."/>
        </authorList>
    </citation>
    <scope>NUCLEOTIDE SEQUENCE [LARGE SCALE GENOMIC DNA]</scope>
    <source>
        <strain evidence="6 7">LGCM 259</strain>
    </source>
</reference>
<evidence type="ECO:0000313" key="7">
    <source>
        <dbReference type="Proteomes" id="UP000307000"/>
    </source>
</evidence>
<keyword evidence="7" id="KW-1185">Reference proteome</keyword>
<dbReference type="PANTHER" id="PTHR43767">
    <property type="entry name" value="LONG-CHAIN-FATTY-ACID--COA LIGASE"/>
    <property type="match status" value="1"/>
</dbReference>
<dbReference type="SUPFAM" id="SSF56801">
    <property type="entry name" value="Acetyl-CoA synthetase-like"/>
    <property type="match status" value="1"/>
</dbReference>
<protein>
    <recommendedName>
        <fullName evidence="8">AMP-dependent synthetase</fullName>
    </recommendedName>
</protein>
<dbReference type="InterPro" id="IPR025110">
    <property type="entry name" value="AMP-bd_C"/>
</dbReference>
<dbReference type="Gene3D" id="3.30.300.30">
    <property type="match status" value="1"/>
</dbReference>
<feature type="domain" description="AMP-dependent synthetase/ligase" evidence="4">
    <location>
        <begin position="10"/>
        <end position="376"/>
    </location>
</feature>
<dbReference type="InterPro" id="IPR050237">
    <property type="entry name" value="ATP-dep_AMP-bd_enzyme"/>
</dbReference>